<accession>A0ABR8Q4S1</accession>
<name>A0ABR8Q4S1_9CLOT</name>
<keyword evidence="1" id="KW-0238">DNA-binding</keyword>
<evidence type="ECO:0000313" key="2">
    <source>
        <dbReference type="Proteomes" id="UP000640335"/>
    </source>
</evidence>
<proteinExistence type="predicted"/>
<protein>
    <submittedName>
        <fullName evidence="1">DNA-binding protein</fullName>
    </submittedName>
</protein>
<evidence type="ECO:0000313" key="1">
    <source>
        <dbReference type="EMBL" id="MBD7915423.1"/>
    </source>
</evidence>
<dbReference type="GO" id="GO:0003677">
    <property type="term" value="F:DNA binding"/>
    <property type="evidence" value="ECO:0007669"/>
    <property type="project" value="UniProtKB-KW"/>
</dbReference>
<organism evidence="1 2">
    <name type="scientific">Clostridium gallinarum</name>
    <dbReference type="NCBI Taxonomy" id="2762246"/>
    <lineage>
        <taxon>Bacteria</taxon>
        <taxon>Bacillati</taxon>
        <taxon>Bacillota</taxon>
        <taxon>Clostridia</taxon>
        <taxon>Eubacteriales</taxon>
        <taxon>Clostridiaceae</taxon>
        <taxon>Clostridium</taxon>
    </lineage>
</organism>
<keyword evidence="2" id="KW-1185">Reference proteome</keyword>
<dbReference type="RefSeq" id="WP_191750183.1">
    <property type="nucleotide sequence ID" value="NZ_JACSQZ010000032.1"/>
</dbReference>
<comment type="caution">
    <text evidence="1">The sequence shown here is derived from an EMBL/GenBank/DDBJ whole genome shotgun (WGS) entry which is preliminary data.</text>
</comment>
<gene>
    <name evidence="1" type="ORF">H9660_09705</name>
</gene>
<sequence>MQGYITADVVAKNWGISKRRVQVLCSEGRVEGAVKHGGVWAIPINAIKPEALRPGKKGE</sequence>
<dbReference type="EMBL" id="JACSQZ010000032">
    <property type="protein sequence ID" value="MBD7915423.1"/>
    <property type="molecule type" value="Genomic_DNA"/>
</dbReference>
<reference evidence="1 2" key="1">
    <citation type="submission" date="2020-08" db="EMBL/GenBank/DDBJ databases">
        <title>A Genomic Blueprint of the Chicken Gut Microbiome.</title>
        <authorList>
            <person name="Gilroy R."/>
            <person name="Ravi A."/>
            <person name="Getino M."/>
            <person name="Pursley I."/>
            <person name="Horton D.L."/>
            <person name="Alikhan N.-F."/>
            <person name="Baker D."/>
            <person name="Gharbi K."/>
            <person name="Hall N."/>
            <person name="Watson M."/>
            <person name="Adriaenssens E.M."/>
            <person name="Foster-Nyarko E."/>
            <person name="Jarju S."/>
            <person name="Secka A."/>
            <person name="Antonio M."/>
            <person name="Oren A."/>
            <person name="Chaudhuri R."/>
            <person name="La Ragione R.M."/>
            <person name="Hildebrand F."/>
            <person name="Pallen M.J."/>
        </authorList>
    </citation>
    <scope>NUCLEOTIDE SEQUENCE [LARGE SCALE GENOMIC DNA]</scope>
    <source>
        <strain evidence="1 2">Sa3CUN1</strain>
    </source>
</reference>
<dbReference type="Proteomes" id="UP000640335">
    <property type="component" value="Unassembled WGS sequence"/>
</dbReference>